<keyword evidence="4" id="KW-1133">Transmembrane helix</keyword>
<dbReference type="Proteomes" id="UP000315647">
    <property type="component" value="Chromosome"/>
</dbReference>
<dbReference type="EMBL" id="CP037421">
    <property type="protein sequence ID" value="QDT29335.1"/>
    <property type="molecule type" value="Genomic_DNA"/>
</dbReference>
<protein>
    <submittedName>
        <fullName evidence="6">Uncharacterized protein</fullName>
    </submittedName>
</protein>
<keyword evidence="2" id="KW-1003">Cell membrane</keyword>
<sequence>MSRFVRCLCFGEIPINKSKLIKLVIGVIITIACLVAALWGVNLQQIQESFRQANYWTLPVMLGLLFLFFWLKAYRWRMLLEPVRKLKVSEVAPAMMIGFMGNNILPAHLGEFLRVYVLGRQFQIPKTTVLSTVVLERLFDIVAILCYLWCGIYFAPGLSKDYQTASLFLAGIMPVIIMVLAAYLIWTEAVIGLFQKLFGLLPFLPEKLTHLILEMMRAGAEGMASMKSGRLAFGIIWTSFAQWFINGLSILVALWSFQIEITPLAAFVVLGVTAFGVTVPATPGFFGVIQFCFKISLQPFGVPEAKAFAASIYYHLSQYIPVTLVGLYYSNRAGLKLSEAEREAEKELDELEGSDG</sequence>
<keyword evidence="5" id="KW-0472">Membrane</keyword>
<evidence type="ECO:0000256" key="4">
    <source>
        <dbReference type="ARBA" id="ARBA00022989"/>
    </source>
</evidence>
<dbReference type="GO" id="GO:0005886">
    <property type="term" value="C:plasma membrane"/>
    <property type="evidence" value="ECO:0007669"/>
    <property type="project" value="UniProtKB-SubCell"/>
</dbReference>
<gene>
    <name evidence="6" type="ORF">Enr10x_46870</name>
</gene>
<proteinExistence type="predicted"/>
<evidence type="ECO:0000313" key="6">
    <source>
        <dbReference type="EMBL" id="QDT29335.1"/>
    </source>
</evidence>
<dbReference type="PANTHER" id="PTHR39087">
    <property type="entry name" value="UPF0104 MEMBRANE PROTEIN MJ1595"/>
    <property type="match status" value="1"/>
</dbReference>
<evidence type="ECO:0000256" key="5">
    <source>
        <dbReference type="ARBA" id="ARBA00023136"/>
    </source>
</evidence>
<dbReference type="NCBIfam" id="TIGR00374">
    <property type="entry name" value="flippase-like domain"/>
    <property type="match status" value="1"/>
</dbReference>
<organism evidence="6 7">
    <name type="scientific">Gimesia panareensis</name>
    <dbReference type="NCBI Taxonomy" id="2527978"/>
    <lineage>
        <taxon>Bacteria</taxon>
        <taxon>Pseudomonadati</taxon>
        <taxon>Planctomycetota</taxon>
        <taxon>Planctomycetia</taxon>
        <taxon>Planctomycetales</taxon>
        <taxon>Planctomycetaceae</taxon>
        <taxon>Gimesia</taxon>
    </lineage>
</organism>
<accession>A0A517QCL6</accession>
<evidence type="ECO:0000313" key="7">
    <source>
        <dbReference type="Proteomes" id="UP000315647"/>
    </source>
</evidence>
<keyword evidence="3" id="KW-0812">Transmembrane</keyword>
<keyword evidence="7" id="KW-1185">Reference proteome</keyword>
<name>A0A518ACB4_9PLAN</name>
<evidence type="ECO:0000256" key="3">
    <source>
        <dbReference type="ARBA" id="ARBA00022692"/>
    </source>
</evidence>
<dbReference type="InterPro" id="IPR022791">
    <property type="entry name" value="L-PG_synthase/AglD"/>
</dbReference>
<evidence type="ECO:0000256" key="2">
    <source>
        <dbReference type="ARBA" id="ARBA00022475"/>
    </source>
</evidence>
<dbReference type="AlphaFoldDB" id="A0A518ACB4"/>
<dbReference type="PROSITE" id="PS51257">
    <property type="entry name" value="PROKAR_LIPOPROTEIN"/>
    <property type="match status" value="1"/>
</dbReference>
<evidence type="ECO:0000256" key="1">
    <source>
        <dbReference type="ARBA" id="ARBA00004651"/>
    </source>
</evidence>
<dbReference type="RefSeq" id="WP_197996192.1">
    <property type="nucleotide sequence ID" value="NZ_CP036277.1"/>
</dbReference>
<dbReference type="PANTHER" id="PTHR39087:SF2">
    <property type="entry name" value="UPF0104 MEMBRANE PROTEIN MJ1595"/>
    <property type="match status" value="1"/>
</dbReference>
<accession>A0A518ACB4</accession>
<comment type="subcellular location">
    <subcellularLocation>
        <location evidence="1">Cell membrane</location>
        <topology evidence="1">Multi-pass membrane protein</topology>
    </subcellularLocation>
</comment>
<dbReference type="Pfam" id="PF03706">
    <property type="entry name" value="LPG_synthase_TM"/>
    <property type="match status" value="1"/>
</dbReference>
<reference evidence="6 7" key="1">
    <citation type="submission" date="2019-03" db="EMBL/GenBank/DDBJ databases">
        <title>Deep-cultivation of Planctomycetes and their phenomic and genomic characterization uncovers novel biology.</title>
        <authorList>
            <person name="Wiegand S."/>
            <person name="Jogler M."/>
            <person name="Boedeker C."/>
            <person name="Pinto D."/>
            <person name="Vollmers J."/>
            <person name="Rivas-Marin E."/>
            <person name="Kohn T."/>
            <person name="Peeters S.H."/>
            <person name="Heuer A."/>
            <person name="Rast P."/>
            <person name="Oberbeckmann S."/>
            <person name="Bunk B."/>
            <person name="Jeske O."/>
            <person name="Meyerdierks A."/>
            <person name="Storesund J.E."/>
            <person name="Kallscheuer N."/>
            <person name="Luecker S."/>
            <person name="Lage O.M."/>
            <person name="Pohl T."/>
            <person name="Merkel B.J."/>
            <person name="Hornburger P."/>
            <person name="Mueller R.-W."/>
            <person name="Bruemmer F."/>
            <person name="Labrenz M."/>
            <person name="Spormann A.M."/>
            <person name="Op den Camp H."/>
            <person name="Overmann J."/>
            <person name="Amann R."/>
            <person name="Jetten M.S.M."/>
            <person name="Mascher T."/>
            <person name="Medema M.H."/>
            <person name="Devos D.P."/>
            <person name="Kaster A.-K."/>
            <person name="Ovreas L."/>
            <person name="Rohde M."/>
            <person name="Galperin M.Y."/>
            <person name="Jogler C."/>
        </authorList>
    </citation>
    <scope>NUCLEOTIDE SEQUENCE [LARGE SCALE GENOMIC DNA]</scope>
    <source>
        <strain evidence="6 7">Enr10</strain>
    </source>
</reference>